<dbReference type="InterPro" id="IPR001279">
    <property type="entry name" value="Metallo-B-lactamas"/>
</dbReference>
<comment type="caution">
    <text evidence="2">The sequence shown here is derived from an EMBL/GenBank/DDBJ whole genome shotgun (WGS) entry which is preliminary data.</text>
</comment>
<dbReference type="RefSeq" id="WP_263369941.1">
    <property type="nucleotide sequence ID" value="NZ_JAGSYD010000001.1"/>
</dbReference>
<dbReference type="SMART" id="SM00849">
    <property type="entry name" value="Lactamase_B"/>
    <property type="match status" value="1"/>
</dbReference>
<dbReference type="CDD" id="cd07721">
    <property type="entry name" value="yflN-like_MBL-fold"/>
    <property type="match status" value="1"/>
</dbReference>
<organism evidence="2 3">
    <name type="scientific">Granulicella cerasi</name>
    <dbReference type="NCBI Taxonomy" id="741063"/>
    <lineage>
        <taxon>Bacteria</taxon>
        <taxon>Pseudomonadati</taxon>
        <taxon>Acidobacteriota</taxon>
        <taxon>Terriglobia</taxon>
        <taxon>Terriglobales</taxon>
        <taxon>Acidobacteriaceae</taxon>
        <taxon>Granulicella</taxon>
    </lineage>
</organism>
<accession>A0ABW1ZC93</accession>
<sequence>MKITQIGTYGTQITKFGLVNCYLLREQDGFTLIDTGVAGEGPTILKAAQEAGAPIRRILLTHAHVDHIGSVDELKAALGEVSVVISARDARWLPKPPAQDLSLDPGEPQTPIRGGTPGCNTPPTHFVGDGELFGSLRCIATPGHTPGHFAFLDERDGTLYAGDAVGTLRGTTTVSGWAPWWFPVRATWHTPTALASVRKLNEFPIARIAAGHGRIVEGGNKALLAAIAAAETRPGK</sequence>
<dbReference type="PANTHER" id="PTHR42951">
    <property type="entry name" value="METALLO-BETA-LACTAMASE DOMAIN-CONTAINING"/>
    <property type="match status" value="1"/>
</dbReference>
<dbReference type="Proteomes" id="UP001596391">
    <property type="component" value="Unassembled WGS sequence"/>
</dbReference>
<dbReference type="Pfam" id="PF00753">
    <property type="entry name" value="Lactamase_B"/>
    <property type="match status" value="1"/>
</dbReference>
<dbReference type="Gene3D" id="3.60.15.10">
    <property type="entry name" value="Ribonuclease Z/Hydroxyacylglutathione hydrolase-like"/>
    <property type="match status" value="1"/>
</dbReference>
<evidence type="ECO:0000259" key="1">
    <source>
        <dbReference type="SMART" id="SM00849"/>
    </source>
</evidence>
<protein>
    <submittedName>
        <fullName evidence="2">MBL fold metallo-hydrolase</fullName>
    </submittedName>
</protein>
<gene>
    <name evidence="2" type="ORF">ACFQBQ_11790</name>
</gene>
<keyword evidence="3" id="KW-1185">Reference proteome</keyword>
<dbReference type="PANTHER" id="PTHR42951:SF9">
    <property type="entry name" value="METAL-DEPENDENT HYDROLASE"/>
    <property type="match status" value="1"/>
</dbReference>
<dbReference type="InterPro" id="IPR036866">
    <property type="entry name" value="RibonucZ/Hydroxyglut_hydro"/>
</dbReference>
<feature type="domain" description="Metallo-beta-lactamase" evidence="1">
    <location>
        <begin position="18"/>
        <end position="212"/>
    </location>
</feature>
<proteinExistence type="predicted"/>
<dbReference type="EMBL" id="JBHSWI010000001">
    <property type="protein sequence ID" value="MFC6646252.1"/>
    <property type="molecule type" value="Genomic_DNA"/>
</dbReference>
<dbReference type="InterPro" id="IPR050855">
    <property type="entry name" value="NDM-1-like"/>
</dbReference>
<evidence type="ECO:0000313" key="3">
    <source>
        <dbReference type="Proteomes" id="UP001596391"/>
    </source>
</evidence>
<name>A0ABW1ZC93_9BACT</name>
<reference evidence="3" key="1">
    <citation type="journal article" date="2019" name="Int. J. Syst. Evol. Microbiol.">
        <title>The Global Catalogue of Microorganisms (GCM) 10K type strain sequencing project: providing services to taxonomists for standard genome sequencing and annotation.</title>
        <authorList>
            <consortium name="The Broad Institute Genomics Platform"/>
            <consortium name="The Broad Institute Genome Sequencing Center for Infectious Disease"/>
            <person name="Wu L."/>
            <person name="Ma J."/>
        </authorList>
    </citation>
    <scope>NUCLEOTIDE SEQUENCE [LARGE SCALE GENOMIC DNA]</scope>
    <source>
        <strain evidence="3">CGMCC 1.16026</strain>
    </source>
</reference>
<evidence type="ECO:0000313" key="2">
    <source>
        <dbReference type="EMBL" id="MFC6646252.1"/>
    </source>
</evidence>
<dbReference type="SUPFAM" id="SSF56281">
    <property type="entry name" value="Metallo-hydrolase/oxidoreductase"/>
    <property type="match status" value="1"/>
</dbReference>